<sequence length="33" mass="3763">MELLREVVSVLADVSMIVLLITLHKRLKTLEAK</sequence>
<evidence type="ECO:0000256" key="1">
    <source>
        <dbReference type="SAM" id="Phobius"/>
    </source>
</evidence>
<feature type="transmembrane region" description="Helical" evidence="1">
    <location>
        <begin position="6"/>
        <end position="23"/>
    </location>
</feature>
<accession>A0A2I7RUH1</accession>
<keyword evidence="1" id="KW-0472">Membrane</keyword>
<reference evidence="2 3" key="1">
    <citation type="submission" date="2017-11" db="EMBL/GenBank/DDBJ databases">
        <title>A major lineage of nontailed dsDNA viruses as unrecognized killers of marine bacteria.</title>
        <authorList>
            <person name="Kauffman K.M."/>
            <person name="Hussain F.A."/>
            <person name="Yang J."/>
            <person name="Arevalo P."/>
            <person name="Brown J.M."/>
            <person name="Chang W.K."/>
            <person name="VanInsberghe D."/>
            <person name="Elsherbini J."/>
            <person name="Cutler M.B."/>
            <person name="Kelly L."/>
            <person name="Polz M.F."/>
        </authorList>
    </citation>
    <scope>NUCLEOTIDE SEQUENCE [LARGE SCALE GENOMIC DNA]</scope>
</reference>
<protein>
    <submittedName>
        <fullName evidence="2">TMhelix containing protein</fullName>
    </submittedName>
</protein>
<keyword evidence="3" id="KW-1185">Reference proteome</keyword>
<keyword evidence="1" id="KW-0812">Transmembrane</keyword>
<proteinExistence type="predicted"/>
<dbReference type="EMBL" id="MG592603">
    <property type="protein sequence ID" value="AUR97293.1"/>
    <property type="molecule type" value="Genomic_DNA"/>
</dbReference>
<evidence type="ECO:0000313" key="2">
    <source>
        <dbReference type="EMBL" id="AUR97293.1"/>
    </source>
</evidence>
<gene>
    <name evidence="2" type="ORF">NVP1238A_44</name>
</gene>
<dbReference type="Proteomes" id="UP000269348">
    <property type="component" value="Segment"/>
</dbReference>
<name>A0A2I7RUH1_9CAUD</name>
<keyword evidence="1" id="KW-1133">Transmembrane helix</keyword>
<evidence type="ECO:0000313" key="3">
    <source>
        <dbReference type="Proteomes" id="UP000269348"/>
    </source>
</evidence>
<organism evidence="2 3">
    <name type="scientific">Vibrio phage 1.238.A._10N.261.52.F10</name>
    <dbReference type="NCBI Taxonomy" id="1881231"/>
    <lineage>
        <taxon>Viruses</taxon>
        <taxon>Duplodnaviria</taxon>
        <taxon>Heunggongvirae</taxon>
        <taxon>Uroviricota</taxon>
        <taxon>Caudoviricetes</taxon>
        <taxon>Schitoviridae</taxon>
        <taxon>Pariacacavirus</taxon>
        <taxon>Pariacacavirus 1238A</taxon>
    </lineage>
</organism>